<accession>A0A024EAR1</accession>
<dbReference type="EMBL" id="CP005960">
    <property type="protein sequence ID" value="AHZ69433.1"/>
    <property type="molecule type" value="Genomic_DNA"/>
</dbReference>
<organism evidence="2 3">
    <name type="scientific">Pseudomonas mandelii JR-1</name>
    <dbReference type="NCBI Taxonomy" id="1147786"/>
    <lineage>
        <taxon>Bacteria</taxon>
        <taxon>Pseudomonadati</taxon>
        <taxon>Pseudomonadota</taxon>
        <taxon>Gammaproteobacteria</taxon>
        <taxon>Pseudomonadales</taxon>
        <taxon>Pseudomonadaceae</taxon>
        <taxon>Pseudomonas</taxon>
    </lineage>
</organism>
<dbReference type="HOGENOM" id="CLU_3121682_0_0_6"/>
<protein>
    <submittedName>
        <fullName evidence="2">Spermidine/putrescine ABC transporter ATP-binding subunit</fullName>
    </submittedName>
</protein>
<dbReference type="AlphaFoldDB" id="A0A024EAR1"/>
<sequence length="50" mass="5599">MLQKGEGRHSGPAWTSEKSESTFWLENLLWRGSVLPLECAALPKGLMRSL</sequence>
<dbReference type="GO" id="GO:0005524">
    <property type="term" value="F:ATP binding"/>
    <property type="evidence" value="ECO:0007669"/>
    <property type="project" value="UniProtKB-KW"/>
</dbReference>
<dbReference type="KEGG" id="pman:OU5_2354"/>
<evidence type="ECO:0000256" key="1">
    <source>
        <dbReference type="SAM" id="MobiDB-lite"/>
    </source>
</evidence>
<gene>
    <name evidence="2" type="ORF">OU5_2354</name>
</gene>
<dbReference type="Proteomes" id="UP000026913">
    <property type="component" value="Chromosome"/>
</dbReference>
<proteinExistence type="predicted"/>
<keyword evidence="2" id="KW-0547">Nucleotide-binding</keyword>
<name>A0A024EAR1_9PSED</name>
<keyword evidence="2" id="KW-0067">ATP-binding</keyword>
<evidence type="ECO:0000313" key="3">
    <source>
        <dbReference type="Proteomes" id="UP000026913"/>
    </source>
</evidence>
<evidence type="ECO:0000313" key="2">
    <source>
        <dbReference type="EMBL" id="AHZ69433.1"/>
    </source>
</evidence>
<reference evidence="2 3" key="1">
    <citation type="journal article" date="2012" name="J. Bacteriol.">
        <title>Genome sequence of cold-adapted Pseudomonas mandelii strain JR-1.</title>
        <authorList>
            <person name="Jang S.H."/>
            <person name="Kim J."/>
            <person name="Kim J."/>
            <person name="Hong S."/>
            <person name="Lee C."/>
        </authorList>
    </citation>
    <scope>NUCLEOTIDE SEQUENCE [LARGE SCALE GENOMIC DNA]</scope>
    <source>
        <strain evidence="2 3">JR-1</strain>
    </source>
</reference>
<feature type="region of interest" description="Disordered" evidence="1">
    <location>
        <begin position="1"/>
        <end position="20"/>
    </location>
</feature>